<dbReference type="GeneID" id="97313199"/>
<sequence length="85" mass="9719">MTMERDTETVHEAYAFVCLHCGHGWEEEYEIRHTTDLSGHRRADYFARGTRVPSPLTLSDCPSCNLGPIRILRPGRVNSTRPYLA</sequence>
<reference evidence="1 2" key="1">
    <citation type="submission" date="2022-10" db="EMBL/GenBank/DDBJ databases">
        <title>The complete genomes of actinobacterial strains from the NBC collection.</title>
        <authorList>
            <person name="Joergensen T.S."/>
            <person name="Alvarez Arevalo M."/>
            <person name="Sterndorff E.B."/>
            <person name="Faurdal D."/>
            <person name="Vuksanovic O."/>
            <person name="Mourched A.-S."/>
            <person name="Charusanti P."/>
            <person name="Shaw S."/>
            <person name="Blin K."/>
            <person name="Weber T."/>
        </authorList>
    </citation>
    <scope>NUCLEOTIDE SEQUENCE [LARGE SCALE GENOMIC DNA]</scope>
    <source>
        <strain evidence="1 2">NBC 01774</strain>
    </source>
</reference>
<keyword evidence="2" id="KW-1185">Reference proteome</keyword>
<proteinExistence type="predicted"/>
<dbReference type="Proteomes" id="UP001344251">
    <property type="component" value="Chromosome"/>
</dbReference>
<accession>A0ABZ1FD78</accession>
<dbReference type="EMBL" id="CP109106">
    <property type="protein sequence ID" value="WSB68136.1"/>
    <property type="molecule type" value="Genomic_DNA"/>
</dbReference>
<evidence type="ECO:0000313" key="1">
    <source>
        <dbReference type="EMBL" id="WSB68136.1"/>
    </source>
</evidence>
<protein>
    <recommendedName>
        <fullName evidence="3">C2H2-type domain-containing protein</fullName>
    </recommendedName>
</protein>
<gene>
    <name evidence="1" type="ORF">OG863_09275</name>
</gene>
<dbReference type="RefSeq" id="WP_250050594.1">
    <property type="nucleotide sequence ID" value="NZ_CP108347.1"/>
</dbReference>
<evidence type="ECO:0008006" key="3">
    <source>
        <dbReference type="Google" id="ProtNLM"/>
    </source>
</evidence>
<organism evidence="1 2">
    <name type="scientific">Streptomyces decoyicus</name>
    <dbReference type="NCBI Taxonomy" id="249567"/>
    <lineage>
        <taxon>Bacteria</taxon>
        <taxon>Bacillati</taxon>
        <taxon>Actinomycetota</taxon>
        <taxon>Actinomycetes</taxon>
        <taxon>Kitasatosporales</taxon>
        <taxon>Streptomycetaceae</taxon>
        <taxon>Streptomyces</taxon>
    </lineage>
</organism>
<evidence type="ECO:0000313" key="2">
    <source>
        <dbReference type="Proteomes" id="UP001344251"/>
    </source>
</evidence>
<name>A0ABZ1FD78_9ACTN</name>